<dbReference type="InterPro" id="IPR036397">
    <property type="entry name" value="RNaseH_sf"/>
</dbReference>
<evidence type="ECO:0000313" key="4">
    <source>
        <dbReference type="EMBL" id="SNT04347.1"/>
    </source>
</evidence>
<comment type="function">
    <text evidence="1">Involved in the transposition of the insertion sequence.</text>
</comment>
<proteinExistence type="predicted"/>
<dbReference type="InterPro" id="IPR025948">
    <property type="entry name" value="HTH-like_dom"/>
</dbReference>
<dbReference type="Proteomes" id="UP000198304">
    <property type="component" value="Unassembled WGS sequence"/>
</dbReference>
<dbReference type="InterPro" id="IPR048020">
    <property type="entry name" value="Transpos_IS3"/>
</dbReference>
<dbReference type="InterPro" id="IPR012337">
    <property type="entry name" value="RNaseH-like_sf"/>
</dbReference>
<evidence type="ECO:0000259" key="3">
    <source>
        <dbReference type="Pfam" id="PF13276"/>
    </source>
</evidence>
<dbReference type="PANTHER" id="PTHR46889">
    <property type="entry name" value="TRANSPOSASE INSF FOR INSERTION SEQUENCE IS3B-RELATED"/>
    <property type="match status" value="1"/>
</dbReference>
<sequence>MLKLLGVSTSGYYDWLKRKPSKQKIRKQKIKEEITEIYNESKQIYGAPKITSVLESRGHIIAEKTVGNYMREEGIKAIWVRPYTRTTIDPDFDTKLKNVLSRDFNPTAPNAVWVTDITYVHTLSGFVYLTSVMDLFSRKIVGWHLSDHLTTEGEISSLAGLPESVSTI</sequence>
<name>A0A239JEW5_9FIRM</name>
<gene>
    <name evidence="4" type="ORF">SAMN05446037_103517</name>
</gene>
<evidence type="ECO:0000313" key="5">
    <source>
        <dbReference type="Proteomes" id="UP000198304"/>
    </source>
</evidence>
<feature type="domain" description="HTH-like" evidence="3">
    <location>
        <begin position="27"/>
        <end position="83"/>
    </location>
</feature>
<evidence type="ECO:0000259" key="2">
    <source>
        <dbReference type="Pfam" id="PF00665"/>
    </source>
</evidence>
<dbReference type="InterPro" id="IPR001584">
    <property type="entry name" value="Integrase_cat-core"/>
</dbReference>
<dbReference type="NCBIfam" id="NF033516">
    <property type="entry name" value="transpos_IS3"/>
    <property type="match status" value="1"/>
</dbReference>
<reference evidence="4 5" key="1">
    <citation type="submission" date="2017-06" db="EMBL/GenBank/DDBJ databases">
        <authorList>
            <person name="Kim H.J."/>
            <person name="Triplett B.A."/>
        </authorList>
    </citation>
    <scope>NUCLEOTIDE SEQUENCE [LARGE SCALE GENOMIC DNA]</scope>
    <source>
        <strain evidence="4 5">SCA</strain>
    </source>
</reference>
<keyword evidence="5" id="KW-1185">Reference proteome</keyword>
<dbReference type="PANTHER" id="PTHR46889:SF4">
    <property type="entry name" value="TRANSPOSASE INSO FOR INSERTION SEQUENCE ELEMENT IS911B-RELATED"/>
    <property type="match status" value="1"/>
</dbReference>
<protein>
    <submittedName>
        <fullName evidence="4">Integrase core domain-containing protein</fullName>
    </submittedName>
</protein>
<dbReference type="EMBL" id="FZOJ01000035">
    <property type="protein sequence ID" value="SNT04347.1"/>
    <property type="molecule type" value="Genomic_DNA"/>
</dbReference>
<dbReference type="InterPro" id="IPR050900">
    <property type="entry name" value="Transposase_IS3/IS150/IS904"/>
</dbReference>
<dbReference type="AlphaFoldDB" id="A0A239JEW5"/>
<feature type="domain" description="Integrase catalytic" evidence="2">
    <location>
        <begin position="107"/>
        <end position="152"/>
    </location>
</feature>
<dbReference type="SUPFAM" id="SSF53098">
    <property type="entry name" value="Ribonuclease H-like"/>
    <property type="match status" value="1"/>
</dbReference>
<dbReference type="Pfam" id="PF13276">
    <property type="entry name" value="HTH_21"/>
    <property type="match status" value="1"/>
</dbReference>
<evidence type="ECO:0000256" key="1">
    <source>
        <dbReference type="ARBA" id="ARBA00002286"/>
    </source>
</evidence>
<dbReference type="GO" id="GO:0015074">
    <property type="term" value="P:DNA integration"/>
    <property type="evidence" value="ECO:0007669"/>
    <property type="project" value="InterPro"/>
</dbReference>
<dbReference type="Pfam" id="PF00665">
    <property type="entry name" value="rve"/>
    <property type="match status" value="1"/>
</dbReference>
<accession>A0A239JEW5</accession>
<dbReference type="Gene3D" id="3.30.420.10">
    <property type="entry name" value="Ribonuclease H-like superfamily/Ribonuclease H"/>
    <property type="match status" value="1"/>
</dbReference>
<dbReference type="GO" id="GO:0003676">
    <property type="term" value="F:nucleic acid binding"/>
    <property type="evidence" value="ECO:0007669"/>
    <property type="project" value="InterPro"/>
</dbReference>
<organism evidence="4 5">
    <name type="scientific">Anaerovirgula multivorans</name>
    <dbReference type="NCBI Taxonomy" id="312168"/>
    <lineage>
        <taxon>Bacteria</taxon>
        <taxon>Bacillati</taxon>
        <taxon>Bacillota</taxon>
        <taxon>Clostridia</taxon>
        <taxon>Peptostreptococcales</taxon>
        <taxon>Natronincolaceae</taxon>
        <taxon>Anaerovirgula</taxon>
    </lineage>
</organism>